<proteinExistence type="predicted"/>
<sequence length="166" mass="18951">MITPARLPELDDRCACYGQWLDEDMWVTGTIVAISGNGATIKTDQGKELKVPHRRLTWKKARSEWAVWSPQVDHEVEKIRTQRGGDGRSKYNRRLVPGEYIRCQMGSKFVGGFVCRVLLEGFMITIPKEKSLVPDAGVGNFVISADMLSYDQDRQCWQARYTRVKP</sequence>
<reference evidence="1" key="1">
    <citation type="submission" date="2018-07" db="EMBL/GenBank/DDBJ databases">
        <authorList>
            <person name="Wilson K.M."/>
            <person name="Ely B."/>
        </authorList>
    </citation>
    <scope>NUCLEOTIDE SEQUENCE</scope>
</reference>
<dbReference type="Proteomes" id="UP000259683">
    <property type="component" value="Segment"/>
</dbReference>
<gene>
    <name evidence="1" type="ORF">CcrSC_gp284</name>
</gene>
<evidence type="ECO:0000313" key="2">
    <source>
        <dbReference type="Proteomes" id="UP000259683"/>
    </source>
</evidence>
<evidence type="ECO:0000313" key="1">
    <source>
        <dbReference type="EMBL" id="AXQ69866.1"/>
    </source>
</evidence>
<organism evidence="1 2">
    <name type="scientific">Caulobacter phage CcrSC</name>
    <dbReference type="NCBI Taxonomy" id="2283272"/>
    <lineage>
        <taxon>Viruses</taxon>
        <taxon>Duplodnaviria</taxon>
        <taxon>Heunggongvirae</taxon>
        <taxon>Uroviricota</taxon>
        <taxon>Caudoviricetes</taxon>
        <taxon>Jeanschmidtviridae</taxon>
        <taxon>Bertelyvirus</taxon>
        <taxon>Bertelyvirus SC</taxon>
    </lineage>
</organism>
<name>A0A385EDW4_9CAUD</name>
<protein>
    <submittedName>
        <fullName evidence="1">Uncharacterized protein</fullName>
    </submittedName>
</protein>
<accession>A0A385EDW4</accession>
<reference evidence="1" key="2">
    <citation type="submission" date="2021-07" db="EMBL/GenBank/DDBJ databases">
        <title>Giant CbK-like Caulobacter bacteriophages have genetically divergent genomes.</title>
        <authorList>
            <person name="Wilson K."/>
            <person name="Ely B."/>
        </authorList>
    </citation>
    <scope>NUCLEOTIDE SEQUENCE</scope>
</reference>
<keyword evidence="2" id="KW-1185">Reference proteome</keyword>
<dbReference type="EMBL" id="MH588547">
    <property type="protein sequence ID" value="AXQ69866.1"/>
    <property type="molecule type" value="Genomic_DNA"/>
</dbReference>